<keyword evidence="2" id="KW-1185">Reference proteome</keyword>
<sequence length="65" mass="7082">MAGGTIAGLKSEDEALAGLQKKAMVAVKRINIRRDGLEQPTKHLILTFQLHTPPSTIEAAYLHCK</sequence>
<evidence type="ECO:0000313" key="2">
    <source>
        <dbReference type="Proteomes" id="UP000805193"/>
    </source>
</evidence>
<feature type="non-terminal residue" evidence="1">
    <location>
        <position position="65"/>
    </location>
</feature>
<dbReference type="EMBL" id="JABSTQ010011115">
    <property type="protein sequence ID" value="KAG0415064.1"/>
    <property type="molecule type" value="Genomic_DNA"/>
</dbReference>
<protein>
    <submittedName>
        <fullName evidence="1">Uncharacterized protein</fullName>
    </submittedName>
</protein>
<proteinExistence type="predicted"/>
<evidence type="ECO:0000313" key="1">
    <source>
        <dbReference type="EMBL" id="KAG0415064.1"/>
    </source>
</evidence>
<name>A0AC60P6S9_IXOPE</name>
<dbReference type="Proteomes" id="UP000805193">
    <property type="component" value="Unassembled WGS sequence"/>
</dbReference>
<accession>A0AC60P6S9</accession>
<reference evidence="1 2" key="1">
    <citation type="journal article" date="2020" name="Cell">
        <title>Large-Scale Comparative Analyses of Tick Genomes Elucidate Their Genetic Diversity and Vector Capacities.</title>
        <authorList>
            <consortium name="Tick Genome and Microbiome Consortium (TIGMIC)"/>
            <person name="Jia N."/>
            <person name="Wang J."/>
            <person name="Shi W."/>
            <person name="Du L."/>
            <person name="Sun Y."/>
            <person name="Zhan W."/>
            <person name="Jiang J.F."/>
            <person name="Wang Q."/>
            <person name="Zhang B."/>
            <person name="Ji P."/>
            <person name="Bell-Sakyi L."/>
            <person name="Cui X.M."/>
            <person name="Yuan T.T."/>
            <person name="Jiang B.G."/>
            <person name="Yang W.F."/>
            <person name="Lam T.T."/>
            <person name="Chang Q.C."/>
            <person name="Ding S.J."/>
            <person name="Wang X.J."/>
            <person name="Zhu J.G."/>
            <person name="Ruan X.D."/>
            <person name="Zhao L."/>
            <person name="Wei J.T."/>
            <person name="Ye R.Z."/>
            <person name="Que T.C."/>
            <person name="Du C.H."/>
            <person name="Zhou Y.H."/>
            <person name="Cheng J.X."/>
            <person name="Dai P.F."/>
            <person name="Guo W.B."/>
            <person name="Han X.H."/>
            <person name="Huang E.J."/>
            <person name="Li L.F."/>
            <person name="Wei W."/>
            <person name="Gao Y.C."/>
            <person name="Liu J.Z."/>
            <person name="Shao H.Z."/>
            <person name="Wang X."/>
            <person name="Wang C.C."/>
            <person name="Yang T.C."/>
            <person name="Huo Q.B."/>
            <person name="Li W."/>
            <person name="Chen H.Y."/>
            <person name="Chen S.E."/>
            <person name="Zhou L.G."/>
            <person name="Ni X.B."/>
            <person name="Tian J.H."/>
            <person name="Sheng Y."/>
            <person name="Liu T."/>
            <person name="Pan Y.S."/>
            <person name="Xia L.Y."/>
            <person name="Li J."/>
            <person name="Zhao F."/>
            <person name="Cao W.C."/>
        </authorList>
    </citation>
    <scope>NUCLEOTIDE SEQUENCE [LARGE SCALE GENOMIC DNA]</scope>
    <source>
        <strain evidence="1">Iper-2018</strain>
    </source>
</reference>
<gene>
    <name evidence="1" type="ORF">HPB47_007769</name>
</gene>
<organism evidence="1 2">
    <name type="scientific">Ixodes persulcatus</name>
    <name type="common">Taiga tick</name>
    <dbReference type="NCBI Taxonomy" id="34615"/>
    <lineage>
        <taxon>Eukaryota</taxon>
        <taxon>Metazoa</taxon>
        <taxon>Ecdysozoa</taxon>
        <taxon>Arthropoda</taxon>
        <taxon>Chelicerata</taxon>
        <taxon>Arachnida</taxon>
        <taxon>Acari</taxon>
        <taxon>Parasitiformes</taxon>
        <taxon>Ixodida</taxon>
        <taxon>Ixodoidea</taxon>
        <taxon>Ixodidae</taxon>
        <taxon>Ixodinae</taxon>
        <taxon>Ixodes</taxon>
    </lineage>
</organism>
<comment type="caution">
    <text evidence="1">The sequence shown here is derived from an EMBL/GenBank/DDBJ whole genome shotgun (WGS) entry which is preliminary data.</text>
</comment>